<name>A0ACD4NNA2_9HYPH</name>
<accession>A0ACD4NNA2</accession>
<gene>
    <name evidence="1" type="ORF">OXU80_25780</name>
</gene>
<proteinExistence type="predicted"/>
<evidence type="ECO:0000313" key="1">
    <source>
        <dbReference type="EMBL" id="WAJ28193.1"/>
    </source>
</evidence>
<protein>
    <submittedName>
        <fullName evidence="1">GTP-binding protein</fullName>
    </submittedName>
</protein>
<organism evidence="1 2">
    <name type="scientific">Antarcticirhabdus aurantiaca</name>
    <dbReference type="NCBI Taxonomy" id="2606717"/>
    <lineage>
        <taxon>Bacteria</taxon>
        <taxon>Pseudomonadati</taxon>
        <taxon>Pseudomonadota</taxon>
        <taxon>Alphaproteobacteria</taxon>
        <taxon>Hyphomicrobiales</taxon>
        <taxon>Aurantimonadaceae</taxon>
        <taxon>Antarcticirhabdus</taxon>
    </lineage>
</organism>
<sequence length="364" mass="37736">MSRTVRLRGVGPAQAGGAEEGVERVPATLLTGFLGSGKTTLLNHLLSHPEMADTAVVINEFGDVAIDHLLVESAIENAVVLQSGCICCTVRGDLVDTLTDLLAKRASGALPFFSRIAIETTGLADPASIVQLFVAEPLVAKRFRLRAVVTTVDAVNGAGQLDAFAEAGRQVALADLLVVTKSDIAEPGTAAALVDRLSRLNPGASVLAIEQGRLSPDALFGAVPDTLETGGAVGAWLKADAFEPADVGGAGSGRSAHGNDIRAFALETSRSISAQGLKRWLGSILSLRGAALLRMKGLVKVEGLDGPIVLHAVQHVLHPPLRLARWPTADATTKLVFITNGLPAAGLLASFEAFCQEDRAGGDD</sequence>
<reference evidence="1" key="1">
    <citation type="submission" date="2022-11" db="EMBL/GenBank/DDBJ databases">
        <title>beta-Carotene-producing bacterium, Jeongeuplla avenae sp. nov., alleviates the salt stress of Arabidopsis seedlings.</title>
        <authorList>
            <person name="Jiang L."/>
            <person name="Lee J."/>
        </authorList>
    </citation>
    <scope>NUCLEOTIDE SEQUENCE</scope>
    <source>
        <strain evidence="1">DY_R2A_6</strain>
    </source>
</reference>
<dbReference type="Proteomes" id="UP001163223">
    <property type="component" value="Chromosome"/>
</dbReference>
<keyword evidence="2" id="KW-1185">Reference proteome</keyword>
<evidence type="ECO:0000313" key="2">
    <source>
        <dbReference type="Proteomes" id="UP001163223"/>
    </source>
</evidence>
<dbReference type="EMBL" id="CP113520">
    <property type="protein sequence ID" value="WAJ28193.1"/>
    <property type="molecule type" value="Genomic_DNA"/>
</dbReference>